<dbReference type="SMART" id="SM00906">
    <property type="entry name" value="Fungal_trans"/>
    <property type="match status" value="1"/>
</dbReference>
<dbReference type="InterPro" id="IPR036864">
    <property type="entry name" value="Zn2-C6_fun-type_DNA-bd_sf"/>
</dbReference>
<dbReference type="SUPFAM" id="SSF57701">
    <property type="entry name" value="Zn2/Cys6 DNA-binding domain"/>
    <property type="match status" value="1"/>
</dbReference>
<dbReference type="GO" id="GO:0003677">
    <property type="term" value="F:DNA binding"/>
    <property type="evidence" value="ECO:0007669"/>
    <property type="project" value="InterPro"/>
</dbReference>
<dbReference type="Gene3D" id="4.10.240.10">
    <property type="entry name" value="Zn(2)-C6 fungal-type DNA-binding domain"/>
    <property type="match status" value="1"/>
</dbReference>
<gene>
    <name evidence="4" type="ORF">CANTEDRAFT_95736</name>
</gene>
<keyword evidence="5" id="KW-1185">Reference proteome</keyword>
<dbReference type="OrthoDB" id="3266505at2759"/>
<dbReference type="CDD" id="cd12148">
    <property type="entry name" value="fungal_TF_MHR"/>
    <property type="match status" value="1"/>
</dbReference>
<dbReference type="Proteomes" id="UP000000707">
    <property type="component" value="Unassembled WGS sequence"/>
</dbReference>
<feature type="domain" description="Zn(2)-C6 fungal-type" evidence="3">
    <location>
        <begin position="19"/>
        <end position="50"/>
    </location>
</feature>
<reference evidence="4 5" key="1">
    <citation type="journal article" date="2011" name="Proc. Natl. Acad. Sci. U.S.A.">
        <title>Comparative genomics of xylose-fermenting fungi for enhanced biofuel production.</title>
        <authorList>
            <person name="Wohlbach D.J."/>
            <person name="Kuo A."/>
            <person name="Sato T.K."/>
            <person name="Potts K.M."/>
            <person name="Salamov A.A."/>
            <person name="LaButti K.M."/>
            <person name="Sun H."/>
            <person name="Clum A."/>
            <person name="Pangilinan J.L."/>
            <person name="Lindquist E.A."/>
            <person name="Lucas S."/>
            <person name="Lapidus A."/>
            <person name="Jin M."/>
            <person name="Gunawan C."/>
            <person name="Balan V."/>
            <person name="Dale B.E."/>
            <person name="Jeffries T.W."/>
            <person name="Zinkel R."/>
            <person name="Barry K.W."/>
            <person name="Grigoriev I.V."/>
            <person name="Gasch A.P."/>
        </authorList>
    </citation>
    <scope>NUCLEOTIDE SEQUENCE [LARGE SCALE GENOMIC DNA]</scope>
    <source>
        <strain evidence="5">ATCC 10573 / BCRC 21748 / CBS 615 / JCM 9827 / NBRC 10315 / NRRL Y-1498 / VKM Y-70</strain>
    </source>
</reference>
<dbReference type="PROSITE" id="PS50048">
    <property type="entry name" value="ZN2_CY6_FUNGAL_2"/>
    <property type="match status" value="1"/>
</dbReference>
<dbReference type="Pfam" id="PF04082">
    <property type="entry name" value="Fungal_trans"/>
    <property type="match status" value="1"/>
</dbReference>
<evidence type="ECO:0000256" key="1">
    <source>
        <dbReference type="ARBA" id="ARBA00022723"/>
    </source>
</evidence>
<evidence type="ECO:0000259" key="3">
    <source>
        <dbReference type="PROSITE" id="PS50048"/>
    </source>
</evidence>
<dbReference type="AlphaFoldDB" id="G3BDA7"/>
<name>G3BDA7_CANTC</name>
<dbReference type="KEGG" id="cten:18250535"/>
<dbReference type="SMART" id="SM00066">
    <property type="entry name" value="GAL4"/>
    <property type="match status" value="1"/>
</dbReference>
<dbReference type="GeneID" id="18250535"/>
<dbReference type="EMBL" id="GL996528">
    <property type="protein sequence ID" value="EGV60283.1"/>
    <property type="molecule type" value="Genomic_DNA"/>
</dbReference>
<dbReference type="GO" id="GO:0006351">
    <property type="term" value="P:DNA-templated transcription"/>
    <property type="evidence" value="ECO:0007669"/>
    <property type="project" value="InterPro"/>
</dbReference>
<dbReference type="CDD" id="cd00067">
    <property type="entry name" value="GAL4"/>
    <property type="match status" value="1"/>
</dbReference>
<organism evidence="5">
    <name type="scientific">Candida tenuis (strain ATCC 10573 / BCRC 21748 / CBS 615 / JCM 9827 / NBRC 10315 / NRRL Y-1498 / VKM Y-70)</name>
    <name type="common">Yeast</name>
    <name type="synonym">Yamadazyma tenuis</name>
    <dbReference type="NCBI Taxonomy" id="590646"/>
    <lineage>
        <taxon>Eukaryota</taxon>
        <taxon>Fungi</taxon>
        <taxon>Dikarya</taxon>
        <taxon>Ascomycota</taxon>
        <taxon>Saccharomycotina</taxon>
        <taxon>Pichiomycetes</taxon>
        <taxon>Debaryomycetaceae</taxon>
        <taxon>Yamadazyma</taxon>
    </lineage>
</organism>
<dbReference type="GO" id="GO:0000981">
    <property type="term" value="F:DNA-binding transcription factor activity, RNA polymerase II-specific"/>
    <property type="evidence" value="ECO:0007669"/>
    <property type="project" value="InterPro"/>
</dbReference>
<accession>G3BDA7</accession>
<dbReference type="RefSeq" id="XP_006689497.1">
    <property type="nucleotide sequence ID" value="XM_006689434.1"/>
</dbReference>
<dbReference type="HOGENOM" id="CLU_006926_1_1_1"/>
<sequence length="738" mass="84132">MSTVSKPRPLKVYGRAHYACTHCKSSKTKCSGGHPCSNCKNLNRAESCIYPTRDRKIVIMESDLNKLHDQVKYWETVFSGGTTGGQRPDSFADIEPSRANNIIQERLNEETKEFLFNSQGLEDYLVSDDANETIKWKLLTFISERIPSRDVTQRLIHTVVDNYANEFYLVDQTAYPEIVDNVYMLLDAINNKQETIARRLNSKVKRYHLCYFFSLIAYGEQISNSITSHDAIPGMQFYMLGSELLNLTHEVVGFEFIQASILLALYSANLNRYNTVYNYFGVAIRSAISQGFHRQPTHSLSTDPDLLVRNEKSKRLWWTVYVTDATWTAKLNLPSQIDYSETDVDLPGENSIDLADGFELNLLDVNVQLAKHISKSVEKIYGANMRTFSVNYINTDQFTRKTQIQSVMTCFKEVVKDFEVPYLFQYKNCNVIEQLGRKLVNLFLRFNLLIAMISKPLISLIFNTSHTSIFDEPAEVEIIVNRAIASSIANINLLIKLYEVDRLFTIGFFDSQYLFTGLLIIIMSSITDRHCLEIVNKAIALLRHMANSGNINAKNAMKKLAQVNDFLSKTPEIDFSLNLDLDIRDMVPVSKSFDIQSHYYNPYEDFSCSSLANFKIYKPTPPIIERPASLRVQMLNPNTELKNHQIQSRIEESAASAGDEEANPPAFFASSVPVNESVAPPNIRENDYGQSNSFYNYNYDELSPDVFTNNRVSNLSGASQNTLLTMMNNLQSQDYINF</sequence>
<evidence type="ECO:0000313" key="5">
    <source>
        <dbReference type="Proteomes" id="UP000000707"/>
    </source>
</evidence>
<dbReference type="InterPro" id="IPR007219">
    <property type="entry name" value="XnlR_reg_dom"/>
</dbReference>
<dbReference type="PROSITE" id="PS00463">
    <property type="entry name" value="ZN2_CY6_FUNGAL_1"/>
    <property type="match status" value="1"/>
</dbReference>
<protein>
    <recommendedName>
        <fullName evidence="3">Zn(2)-C6 fungal-type domain-containing protein</fullName>
    </recommendedName>
</protein>
<dbReference type="GO" id="GO:0008270">
    <property type="term" value="F:zinc ion binding"/>
    <property type="evidence" value="ECO:0007669"/>
    <property type="project" value="InterPro"/>
</dbReference>
<proteinExistence type="predicted"/>
<dbReference type="InterPro" id="IPR001138">
    <property type="entry name" value="Zn2Cys6_DnaBD"/>
</dbReference>
<keyword evidence="2" id="KW-0539">Nucleus</keyword>
<dbReference type="PANTHER" id="PTHR46910">
    <property type="entry name" value="TRANSCRIPTION FACTOR PDR1"/>
    <property type="match status" value="1"/>
</dbReference>
<dbReference type="STRING" id="590646.G3BDA7"/>
<dbReference type="PANTHER" id="PTHR46910:SF39">
    <property type="entry name" value="ZN(II)2CYS6 TRANSCRIPTION FACTOR (EUROFUNG)"/>
    <property type="match status" value="1"/>
</dbReference>
<dbReference type="InterPro" id="IPR050987">
    <property type="entry name" value="AtrR-like"/>
</dbReference>
<dbReference type="eggNOG" id="ENOG502RZ2S">
    <property type="taxonomic scope" value="Eukaryota"/>
</dbReference>
<evidence type="ECO:0000313" key="4">
    <source>
        <dbReference type="EMBL" id="EGV60283.1"/>
    </source>
</evidence>
<dbReference type="Pfam" id="PF00172">
    <property type="entry name" value="Zn_clus"/>
    <property type="match status" value="1"/>
</dbReference>
<keyword evidence="1" id="KW-0479">Metal-binding</keyword>
<evidence type="ECO:0000256" key="2">
    <source>
        <dbReference type="ARBA" id="ARBA00023242"/>
    </source>
</evidence>